<proteinExistence type="inferred from homology"/>
<feature type="compositionally biased region" description="Polar residues" evidence="9">
    <location>
        <begin position="290"/>
        <end position="302"/>
    </location>
</feature>
<dbReference type="GO" id="GO:0008240">
    <property type="term" value="F:tripeptidyl-peptidase activity"/>
    <property type="evidence" value="ECO:0007669"/>
    <property type="project" value="TreeGrafter"/>
</dbReference>
<gene>
    <name evidence="12" type="ordered locus">AciPR4_2677</name>
</gene>
<dbReference type="GO" id="GO:0046872">
    <property type="term" value="F:metal ion binding"/>
    <property type="evidence" value="ECO:0007669"/>
    <property type="project" value="UniProtKB-KW"/>
</dbReference>
<keyword evidence="6" id="KW-0106">Calcium</keyword>
<dbReference type="InterPro" id="IPR030400">
    <property type="entry name" value="Sedolisin_dom"/>
</dbReference>
<dbReference type="InterPro" id="IPR023828">
    <property type="entry name" value="Peptidase_S8_Ser-AS"/>
</dbReference>
<evidence type="ECO:0000256" key="7">
    <source>
        <dbReference type="ARBA" id="ARBA00023145"/>
    </source>
</evidence>
<evidence type="ECO:0000313" key="12">
    <source>
        <dbReference type="EMBL" id="ADV83452.1"/>
    </source>
</evidence>
<dbReference type="SUPFAM" id="SSF52743">
    <property type="entry name" value="Subtilisin-like"/>
    <property type="match status" value="1"/>
</dbReference>
<dbReference type="PROSITE" id="PS00138">
    <property type="entry name" value="SUBTILASE_SER"/>
    <property type="match status" value="1"/>
</dbReference>
<dbReference type="OrthoDB" id="127592at2"/>
<dbReference type="InterPro" id="IPR015366">
    <property type="entry name" value="S53_propep"/>
</dbReference>
<keyword evidence="2" id="KW-0645">Protease</keyword>
<evidence type="ECO:0000256" key="4">
    <source>
        <dbReference type="ARBA" id="ARBA00022801"/>
    </source>
</evidence>
<dbReference type="PROSITE" id="PS51695">
    <property type="entry name" value="SEDOLISIN"/>
    <property type="match status" value="1"/>
</dbReference>
<feature type="transmembrane region" description="Helical" evidence="10">
    <location>
        <begin position="952"/>
        <end position="973"/>
    </location>
</feature>
<evidence type="ECO:0000259" key="11">
    <source>
        <dbReference type="PROSITE" id="PS51695"/>
    </source>
</evidence>
<protein>
    <submittedName>
        <fullName evidence="12">Peptidase S53 propeptide</fullName>
    </submittedName>
</protein>
<comment type="cofactor">
    <cofactor evidence="1">
        <name>Ca(2+)</name>
        <dbReference type="ChEBI" id="CHEBI:29108"/>
    </cofactor>
</comment>
<dbReference type="Pfam" id="PF09286">
    <property type="entry name" value="Pro-kuma_activ"/>
    <property type="match status" value="1"/>
</dbReference>
<feature type="transmembrane region" description="Helical" evidence="10">
    <location>
        <begin position="25"/>
        <end position="48"/>
    </location>
</feature>
<accession>E8V1W4</accession>
<keyword evidence="10" id="KW-1133">Transmembrane helix</keyword>
<evidence type="ECO:0000256" key="3">
    <source>
        <dbReference type="ARBA" id="ARBA00022723"/>
    </source>
</evidence>
<dbReference type="GO" id="GO:0004252">
    <property type="term" value="F:serine-type endopeptidase activity"/>
    <property type="evidence" value="ECO:0007669"/>
    <property type="project" value="InterPro"/>
</dbReference>
<keyword evidence="13" id="KW-1185">Reference proteome</keyword>
<dbReference type="PANTHER" id="PTHR14218:SF15">
    <property type="entry name" value="TRIPEPTIDYL-PEPTIDASE 1"/>
    <property type="match status" value="1"/>
</dbReference>
<dbReference type="Gene3D" id="3.40.50.200">
    <property type="entry name" value="Peptidase S8/S53 domain"/>
    <property type="match status" value="1"/>
</dbReference>
<dbReference type="SMART" id="SM00944">
    <property type="entry name" value="Pro-kuma_activ"/>
    <property type="match status" value="1"/>
</dbReference>
<comment type="caution">
    <text evidence="8">Lacks conserved residue(s) required for the propagation of feature annotation.</text>
</comment>
<dbReference type="KEGG" id="tsa:AciPR4_2677"/>
<dbReference type="Proteomes" id="UP000006844">
    <property type="component" value="Chromosome"/>
</dbReference>
<keyword evidence="5" id="KW-0720">Serine protease</keyword>
<evidence type="ECO:0000256" key="1">
    <source>
        <dbReference type="ARBA" id="ARBA00001913"/>
    </source>
</evidence>
<evidence type="ECO:0000256" key="2">
    <source>
        <dbReference type="ARBA" id="ARBA00022670"/>
    </source>
</evidence>
<comment type="similarity">
    <text evidence="8">Belongs to the peptidase S8 family.</text>
</comment>
<dbReference type="Pfam" id="PF00082">
    <property type="entry name" value="Peptidase_S8"/>
    <property type="match status" value="1"/>
</dbReference>
<dbReference type="HOGENOM" id="CLU_004005_0_0_0"/>
<dbReference type="RefSeq" id="WP_013569185.1">
    <property type="nucleotide sequence ID" value="NC_014963.1"/>
</dbReference>
<reference evidence="12 13" key="1">
    <citation type="journal article" date="2012" name="Stand. Genomic Sci.">
        <title>Complete genome sequence of Terriglobus saanensis type strain SP1PR4(T), an Acidobacteria from tundra soil.</title>
        <authorList>
            <person name="Rawat S.R."/>
            <person name="Mannisto M.K."/>
            <person name="Starovoytov V."/>
            <person name="Goodwin L."/>
            <person name="Nolan M."/>
            <person name="Hauser L."/>
            <person name="Land M."/>
            <person name="Davenport K.W."/>
            <person name="Woyke T."/>
            <person name="Haggblom M.M."/>
        </authorList>
    </citation>
    <scope>NUCLEOTIDE SEQUENCE</scope>
    <source>
        <strain evidence="13">ATCC BAA-1853 / DSM 23119 / SP1PR4</strain>
    </source>
</reference>
<dbReference type="PANTHER" id="PTHR14218">
    <property type="entry name" value="PROTEASE S8 TRIPEPTIDYL PEPTIDASE I CLN2"/>
    <property type="match status" value="1"/>
</dbReference>
<keyword evidence="4" id="KW-0378">Hydrolase</keyword>
<dbReference type="InterPro" id="IPR000209">
    <property type="entry name" value="Peptidase_S8/S53_dom"/>
</dbReference>
<keyword evidence="10" id="KW-0812">Transmembrane</keyword>
<dbReference type="PROSITE" id="PS51892">
    <property type="entry name" value="SUBTILASE"/>
    <property type="match status" value="1"/>
</dbReference>
<dbReference type="InterPro" id="IPR013783">
    <property type="entry name" value="Ig-like_fold"/>
</dbReference>
<keyword evidence="3" id="KW-0479">Metal-binding</keyword>
<keyword evidence="7" id="KW-0865">Zymogen</keyword>
<dbReference type="GO" id="GO:0006508">
    <property type="term" value="P:proteolysis"/>
    <property type="evidence" value="ECO:0007669"/>
    <property type="project" value="UniProtKB-KW"/>
</dbReference>
<dbReference type="eggNOG" id="COG4934">
    <property type="taxonomic scope" value="Bacteria"/>
</dbReference>
<feature type="domain" description="Peptidase S53" evidence="11">
    <location>
        <begin position="306"/>
        <end position="723"/>
    </location>
</feature>
<feature type="region of interest" description="Disordered" evidence="9">
    <location>
        <begin position="282"/>
        <end position="302"/>
    </location>
</feature>
<feature type="region of interest" description="Disordered" evidence="9">
    <location>
        <begin position="115"/>
        <end position="142"/>
    </location>
</feature>
<evidence type="ECO:0000256" key="8">
    <source>
        <dbReference type="PROSITE-ProRule" id="PRU01240"/>
    </source>
</evidence>
<evidence type="ECO:0000256" key="5">
    <source>
        <dbReference type="ARBA" id="ARBA00022825"/>
    </source>
</evidence>
<feature type="transmembrane region" description="Helical" evidence="10">
    <location>
        <begin position="82"/>
        <end position="105"/>
    </location>
</feature>
<dbReference type="InterPro" id="IPR032109">
    <property type="entry name" value="Big_3_5"/>
</dbReference>
<dbReference type="AlphaFoldDB" id="E8V1W4"/>
<dbReference type="STRING" id="401053.AciPR4_2677"/>
<dbReference type="CDD" id="cd04056">
    <property type="entry name" value="Peptidases_S53"/>
    <property type="match status" value="1"/>
</dbReference>
<dbReference type="InterPro" id="IPR050819">
    <property type="entry name" value="Tripeptidyl-peptidase_I"/>
</dbReference>
<dbReference type="InterPro" id="IPR036852">
    <property type="entry name" value="Peptidase_S8/S53_dom_sf"/>
</dbReference>
<feature type="transmembrane region" description="Helical" evidence="10">
    <location>
        <begin position="927"/>
        <end position="945"/>
    </location>
</feature>
<evidence type="ECO:0000256" key="10">
    <source>
        <dbReference type="SAM" id="Phobius"/>
    </source>
</evidence>
<dbReference type="Gene3D" id="2.60.40.10">
    <property type="entry name" value="Immunoglobulins"/>
    <property type="match status" value="1"/>
</dbReference>
<dbReference type="Pfam" id="PF16640">
    <property type="entry name" value="Big_3_5"/>
    <property type="match status" value="1"/>
</dbReference>
<name>E8V1W4_TERSS</name>
<dbReference type="CDD" id="cd11377">
    <property type="entry name" value="Pro-peptidase_S53"/>
    <property type="match status" value="1"/>
</dbReference>
<keyword evidence="10" id="KW-0472">Membrane</keyword>
<organism evidence="12 13">
    <name type="scientific">Terriglobus saanensis (strain ATCC BAA-1853 / DSM 23119 / SP1PR4)</name>
    <dbReference type="NCBI Taxonomy" id="401053"/>
    <lineage>
        <taxon>Bacteria</taxon>
        <taxon>Pseudomonadati</taxon>
        <taxon>Acidobacteriota</taxon>
        <taxon>Terriglobia</taxon>
        <taxon>Terriglobales</taxon>
        <taxon>Acidobacteriaceae</taxon>
        <taxon>Terriglobus</taxon>
    </lineage>
</organism>
<dbReference type="SUPFAM" id="SSF54897">
    <property type="entry name" value="Protease propeptides/inhibitors"/>
    <property type="match status" value="1"/>
</dbReference>
<sequence length="1025" mass="105955">MRKQTSELFYSFDEAIKGPILRMSAWFPSLLASFLTGGALYGFLYALLSVCFDVSEVVRFYGNGRSISVAAPNNPPVTRTALLRSVLASLFIFSVCLALGGHAFAQSVRPRISTEVNTQERATIPGTHPPMARTEQDTGRAHSDKQLQGLSVVLNRTAEQEADLQALITAQQDTASSLYHQWLSPEQFAERFGVADSDIEKIESWLQQQGFTVTGVSRSKTRIKFSGTVGQAETAFGTQIHYYQSGTVRDYAPSTDISIPRAFSSVIQTVSDLSTFRPKPHVKFKKGQRDSSVSPNFTSGQSGNHYLSPADIATIYDINPAYSAGYTGSGQAIAVVGQSAIQVSDIENFQKAAGFDVKDPTLVLVPNSGSSTYYTGGDEAESDLDLEYTSTIAKGATIYFVYTGNNQNYGVFDSLEYAIDTKLAPIISVSYGACETAIGSTDYATLNAVLAQAAAQGQTVVAASGDSGSTDCYEQTTLTTSQRQALAVDFPASSQYVTGLGGTEFSSSDVSSSNTTYWESGNSSDVVSSAKSYIPEQTWNDDSSSNGLSSGGGGVSILTSRPSWQIGVAGIPSGSYRLVPDISLDSSPANAGYLFCSSDNDATGVSGSCSNGFRDSNNSYLTVAGGTSFASPIFAGMLALINQKLNSSGQGVVNSTLYELASNSSTYTSSFHDITSGNNACTAGSSYCSGSATSQYSAANGYDQATGLGSVNLYNLLSVWPVPSNTSSKATSKTVLTAATTTPTSGESDLVTITVSSNSGAVSSVPTGTLSVAVDGTTVSSSLALSNGSASYTFSSTVSGTHVVTVTYSGDSIYGSSTGTITLTIGSTGGTTSGNGGSGSTTVTVTPSGGFTGTVDLSLSTTSTYLQQYACYDLSNANVTGTGSVSQTLTVYLGTSYCESAQLKGKIHTFRSAAQGTAPSPATTPGFPGGMVSLAGAFVMGFLTLRGRRMRLFPAVLLAAFAGAALVSCGSSGGSSSKSFAVSVSPSTMTISAGSSAVPTGSYTMTLTGTSSALSSSTNLNLTVN</sequence>
<evidence type="ECO:0000256" key="6">
    <source>
        <dbReference type="ARBA" id="ARBA00022837"/>
    </source>
</evidence>
<evidence type="ECO:0000313" key="13">
    <source>
        <dbReference type="Proteomes" id="UP000006844"/>
    </source>
</evidence>
<dbReference type="EMBL" id="CP002467">
    <property type="protein sequence ID" value="ADV83452.1"/>
    <property type="molecule type" value="Genomic_DNA"/>
</dbReference>
<evidence type="ECO:0000256" key="9">
    <source>
        <dbReference type="SAM" id="MobiDB-lite"/>
    </source>
</evidence>